<evidence type="ECO:0000259" key="2">
    <source>
        <dbReference type="Pfam" id="PF17289"/>
    </source>
</evidence>
<proteinExistence type="inferred from homology"/>
<dbReference type="Gene3D" id="3.40.50.300">
    <property type="entry name" value="P-loop containing nucleotide triphosphate hydrolases"/>
    <property type="match status" value="1"/>
</dbReference>
<keyword evidence="4" id="KW-1185">Reference proteome</keyword>
<dbReference type="HAMAP" id="MF_04148">
    <property type="entry name" value="TERL_BPP22"/>
    <property type="match status" value="1"/>
</dbReference>
<reference evidence="3 4" key="1">
    <citation type="submission" date="2017-04" db="EMBL/GenBank/DDBJ databases">
        <authorList>
            <person name="Afonso C.L."/>
            <person name="Miller P.J."/>
            <person name="Scott M.A."/>
            <person name="Spackman E."/>
            <person name="Goraichik I."/>
            <person name="Dimitrov K.M."/>
            <person name="Suarez D.L."/>
            <person name="Swayne D.E."/>
        </authorList>
    </citation>
    <scope>NUCLEOTIDE SEQUENCE [LARGE SCALE GENOMIC DNA]</scope>
    <source>
        <strain evidence="3 4">DSM 23236</strain>
    </source>
</reference>
<keyword evidence="1" id="KW-1188">Viral release from host cell</keyword>
<dbReference type="InterPro" id="IPR035421">
    <property type="entry name" value="Terminase_6C"/>
</dbReference>
<dbReference type="Pfam" id="PF03237">
    <property type="entry name" value="Terminase_6N"/>
    <property type="match status" value="1"/>
</dbReference>
<sequence>MATLDLLLLLEELDRRRREHLLQHYQPYARQRAFHDAGGRYRERLFMAGNQLGKTYAGAAEMAMHLTGEYPDWWQGRRFDRPVRAMCGSESAELTKKGVQRLLLGPPEDKARHGTGYIPKAAIVKVASKPGVPDAVSSIVVKHASGGQSVLQLNSYDQGRSKWQADTVDVVWLDEEPPHDIYMEAITRTNATGGLVYLTFTPLLGMSSTVMRFYPTPFNDDCVVINMTIDDVDHYSAEERARIIASYPVHERNARTRGTPTMGRGRVFPVAEESLLCTPFRLPPHWPRICGIDFGWDHPFAAVWLAWDRDSDTVYVYDCYAERETTPLVHAAAIKPRGSWIPVAWPHDGLNHEKGTGETLADQYRRQGLPLLRERATFADGSNSVEAGCLEMLEMMQTGRFKVFSHLEDWLFEFRLYHRDEQGRIVKRNDDRLSATRYAWMMRRKAITKPRPQLPAGGQPLVGDAYSGY</sequence>
<accession>A0A1W1XTL6</accession>
<name>A0A1W1XTL6_9NEIS</name>
<dbReference type="InterPro" id="IPR027417">
    <property type="entry name" value="P-loop_NTPase"/>
</dbReference>
<evidence type="ECO:0000313" key="4">
    <source>
        <dbReference type="Proteomes" id="UP000192761"/>
    </source>
</evidence>
<dbReference type="GO" id="GO:0004519">
    <property type="term" value="F:endonuclease activity"/>
    <property type="evidence" value="ECO:0007669"/>
    <property type="project" value="InterPro"/>
</dbReference>
<dbReference type="RefSeq" id="WP_217807067.1">
    <property type="nucleotide sequence ID" value="NZ_FWXD01000016.1"/>
</dbReference>
<dbReference type="Gene3D" id="3.30.420.280">
    <property type="match status" value="1"/>
</dbReference>
<gene>
    <name evidence="3" type="ORF">SAMN02745857_02763</name>
</gene>
<dbReference type="EMBL" id="FWXD01000016">
    <property type="protein sequence ID" value="SMC27237.1"/>
    <property type="molecule type" value="Genomic_DNA"/>
</dbReference>
<dbReference type="InterPro" id="IPR044265">
    <property type="entry name" value="Terminase_large_su_BPP22"/>
</dbReference>
<dbReference type="GO" id="GO:0016887">
    <property type="term" value="F:ATP hydrolysis activity"/>
    <property type="evidence" value="ECO:0007669"/>
    <property type="project" value="InterPro"/>
</dbReference>
<protein>
    <submittedName>
        <fullName evidence="3">Terminase large (ATPase) subunit and inactivated derivatives</fullName>
    </submittedName>
</protein>
<evidence type="ECO:0000313" key="3">
    <source>
        <dbReference type="EMBL" id="SMC27237.1"/>
    </source>
</evidence>
<dbReference type="Pfam" id="PF17289">
    <property type="entry name" value="Terminase_6C"/>
    <property type="match status" value="1"/>
</dbReference>
<feature type="domain" description="Terminase large subunit gp17-like C-terminal" evidence="2">
    <location>
        <begin position="291"/>
        <end position="442"/>
    </location>
</feature>
<dbReference type="Proteomes" id="UP000192761">
    <property type="component" value="Unassembled WGS sequence"/>
</dbReference>
<evidence type="ECO:0000256" key="1">
    <source>
        <dbReference type="ARBA" id="ARBA00022612"/>
    </source>
</evidence>
<organism evidence="3 4">
    <name type="scientific">Andreprevotia lacus DSM 23236</name>
    <dbReference type="NCBI Taxonomy" id="1121001"/>
    <lineage>
        <taxon>Bacteria</taxon>
        <taxon>Pseudomonadati</taxon>
        <taxon>Pseudomonadota</taxon>
        <taxon>Betaproteobacteria</taxon>
        <taxon>Neisseriales</taxon>
        <taxon>Chitinibacteraceae</taxon>
        <taxon>Andreprevotia</taxon>
    </lineage>
</organism>
<dbReference type="AlphaFoldDB" id="A0A1W1XTL6"/>
<dbReference type="STRING" id="1121001.SAMN02745857_02763"/>